<dbReference type="OrthoDB" id="1119698at2"/>
<dbReference type="Pfam" id="PF13366">
    <property type="entry name" value="PDDEXK_3"/>
    <property type="match status" value="1"/>
</dbReference>
<dbReference type="EMBL" id="LT838813">
    <property type="protein sequence ID" value="SMD45317.1"/>
    <property type="molecule type" value="Genomic_DNA"/>
</dbReference>
<dbReference type="NCBIfam" id="TIGR04256">
    <property type="entry name" value="GxxExxY"/>
    <property type="match status" value="1"/>
</dbReference>
<dbReference type="STRING" id="758820.SAMN00777080_3966"/>
<accession>A0A1W2H8Y3</accession>
<evidence type="ECO:0000313" key="2">
    <source>
        <dbReference type="Proteomes" id="UP000192333"/>
    </source>
</evidence>
<dbReference type="Proteomes" id="UP000192333">
    <property type="component" value="Chromosome I"/>
</dbReference>
<evidence type="ECO:0000313" key="1">
    <source>
        <dbReference type="EMBL" id="SMD45317.1"/>
    </source>
</evidence>
<dbReference type="RefSeq" id="WP_084122062.1">
    <property type="nucleotide sequence ID" value="NZ_LT838813.1"/>
</dbReference>
<protein>
    <submittedName>
        <fullName evidence="1">GxxExxY protein</fullName>
    </submittedName>
</protein>
<reference evidence="2" key="1">
    <citation type="submission" date="2017-04" db="EMBL/GenBank/DDBJ databases">
        <authorList>
            <person name="Varghese N."/>
            <person name="Submissions S."/>
        </authorList>
    </citation>
    <scope>NUCLEOTIDE SEQUENCE [LARGE SCALE GENOMIC DNA]</scope>
    <source>
        <strain evidence="2">DSM 16537</strain>
    </source>
</reference>
<organism evidence="1 2">
    <name type="scientific">Aquiflexum balticum DSM 16537</name>
    <dbReference type="NCBI Taxonomy" id="758820"/>
    <lineage>
        <taxon>Bacteria</taxon>
        <taxon>Pseudomonadati</taxon>
        <taxon>Bacteroidota</taxon>
        <taxon>Cytophagia</taxon>
        <taxon>Cytophagales</taxon>
        <taxon>Cyclobacteriaceae</taxon>
        <taxon>Aquiflexum</taxon>
    </lineage>
</organism>
<keyword evidence="2" id="KW-1185">Reference proteome</keyword>
<dbReference type="AlphaFoldDB" id="A0A1W2H8Y3"/>
<proteinExistence type="predicted"/>
<sequence length="126" mass="14917">MTENELAREAVDIAYQIHKELGPGLIESVYEEIFAFELSERQIPFTRQEKVKIKYKERIFDKGFRTDLILGDKLIIELKSIEQLDKVHHKMLLTYMRLKDIKLGLLINFKVNLIKEGIHRKIDGYL</sequence>
<dbReference type="InterPro" id="IPR026350">
    <property type="entry name" value="GxxExxY"/>
</dbReference>
<gene>
    <name evidence="1" type="ORF">SAMN00777080_3966</name>
</gene>
<name>A0A1W2H8Y3_9BACT</name>